<keyword evidence="3" id="KW-1003">Cell membrane</keyword>
<dbReference type="InterPro" id="IPR006685">
    <property type="entry name" value="MscS_channel_2nd"/>
</dbReference>
<dbReference type="InterPro" id="IPR010920">
    <property type="entry name" value="LSM_dom_sf"/>
</dbReference>
<evidence type="ECO:0000313" key="11">
    <source>
        <dbReference type="EMBL" id="OUM19480.1"/>
    </source>
</evidence>
<dbReference type="Proteomes" id="UP000194903">
    <property type="component" value="Unassembled WGS sequence"/>
</dbReference>
<evidence type="ECO:0000256" key="4">
    <source>
        <dbReference type="ARBA" id="ARBA00022692"/>
    </source>
</evidence>
<evidence type="ECO:0000256" key="5">
    <source>
        <dbReference type="ARBA" id="ARBA00022989"/>
    </source>
</evidence>
<dbReference type="InterPro" id="IPR023408">
    <property type="entry name" value="MscS_beta-dom_sf"/>
</dbReference>
<keyword evidence="5 7" id="KW-1133">Transmembrane helix</keyword>
<evidence type="ECO:0000259" key="9">
    <source>
        <dbReference type="Pfam" id="PF21082"/>
    </source>
</evidence>
<sequence>MSHRKMQWSTSKSWFRRCWTSLNKQNNENGRQAGGAFPSACRILFGKELPMGTMIWSLTKTAAGSADVPVSAEDAAQATNTAIEGVQSITSLFHLPTWVGRAIFIVLVVVVMLWLVKLINKGFRRTMDAMQDNNQDATLLSFVRYVVLAIVYFAGGVVIVSSIPGASDSLNALLASGGIVAVILGFASQDALSNIAGGIMILTFKPFVIGDFVRYIDVGVSGTVEDISLRHTAIRTPENKRLIIPNGKINQGVIENANYADSRVCEFFNVSITYESNLEKAIGILRAEVMKQPLHLDVRDPETQDDEPEVQVEVVELADSAVVLRAWLWAADLSSAMKLKFSLNRAVKARFDAEGIEFAYPHITITK</sequence>
<dbReference type="OrthoDB" id="9809206at2"/>
<dbReference type="EMBL" id="NHOC01000018">
    <property type="protein sequence ID" value="OUM19480.1"/>
    <property type="molecule type" value="Genomic_DNA"/>
</dbReference>
<dbReference type="Gene3D" id="1.10.287.1260">
    <property type="match status" value="1"/>
</dbReference>
<dbReference type="EMBL" id="NHOC01000027">
    <property type="protein sequence ID" value="OUM19267.1"/>
    <property type="molecule type" value="Genomic_DNA"/>
</dbReference>
<evidence type="ECO:0000313" key="12">
    <source>
        <dbReference type="Proteomes" id="UP000194903"/>
    </source>
</evidence>
<proteinExistence type="inferred from homology"/>
<evidence type="ECO:0000256" key="7">
    <source>
        <dbReference type="SAM" id="Phobius"/>
    </source>
</evidence>
<accession>A0A252F0G0</accession>
<dbReference type="Pfam" id="PF21082">
    <property type="entry name" value="MS_channel_3rd"/>
    <property type="match status" value="1"/>
</dbReference>
<evidence type="ECO:0000313" key="10">
    <source>
        <dbReference type="EMBL" id="OUM19267.1"/>
    </source>
</evidence>
<dbReference type="GO" id="GO:0005886">
    <property type="term" value="C:plasma membrane"/>
    <property type="evidence" value="ECO:0007669"/>
    <property type="project" value="UniProtKB-SubCell"/>
</dbReference>
<feature type="transmembrane region" description="Helical" evidence="7">
    <location>
        <begin position="137"/>
        <end position="163"/>
    </location>
</feature>
<evidence type="ECO:0000256" key="2">
    <source>
        <dbReference type="ARBA" id="ARBA00008017"/>
    </source>
</evidence>
<dbReference type="Gene3D" id="2.30.30.60">
    <property type="match status" value="1"/>
</dbReference>
<dbReference type="SUPFAM" id="SSF50182">
    <property type="entry name" value="Sm-like ribonucleoproteins"/>
    <property type="match status" value="1"/>
</dbReference>
<comment type="similarity">
    <text evidence="2">Belongs to the MscS (TC 1.A.23) family.</text>
</comment>
<organism evidence="10 12">
    <name type="scientific">Butyricicoccus porcorum</name>
    <dbReference type="NCBI Taxonomy" id="1945634"/>
    <lineage>
        <taxon>Bacteria</taxon>
        <taxon>Bacillati</taxon>
        <taxon>Bacillota</taxon>
        <taxon>Clostridia</taxon>
        <taxon>Eubacteriales</taxon>
        <taxon>Butyricicoccaceae</taxon>
        <taxon>Butyricicoccus</taxon>
    </lineage>
</organism>
<dbReference type="InterPro" id="IPR045275">
    <property type="entry name" value="MscS_archaea/bacteria_type"/>
</dbReference>
<keyword evidence="12" id="KW-1185">Reference proteome</keyword>
<evidence type="ECO:0000259" key="8">
    <source>
        <dbReference type="Pfam" id="PF00924"/>
    </source>
</evidence>
<feature type="transmembrane region" description="Helical" evidence="7">
    <location>
        <begin position="98"/>
        <end position="116"/>
    </location>
</feature>
<comment type="subcellular location">
    <subcellularLocation>
        <location evidence="1">Cell membrane</location>
        <topology evidence="1">Multi-pass membrane protein</topology>
    </subcellularLocation>
</comment>
<protein>
    <recommendedName>
        <fullName evidence="13">Mechanosensitive ion channel protein MscS</fullName>
    </recommendedName>
</protein>
<dbReference type="PANTHER" id="PTHR30221:SF1">
    <property type="entry name" value="SMALL-CONDUCTANCE MECHANOSENSITIVE CHANNEL"/>
    <property type="match status" value="1"/>
</dbReference>
<dbReference type="SUPFAM" id="SSF82689">
    <property type="entry name" value="Mechanosensitive channel protein MscS (YggB), C-terminal domain"/>
    <property type="match status" value="1"/>
</dbReference>
<dbReference type="Pfam" id="PF00924">
    <property type="entry name" value="MS_channel_2nd"/>
    <property type="match status" value="1"/>
</dbReference>
<comment type="caution">
    <text evidence="10">The sequence shown here is derived from an EMBL/GenBank/DDBJ whole genome shotgun (WGS) entry which is preliminary data.</text>
</comment>
<dbReference type="PANTHER" id="PTHR30221">
    <property type="entry name" value="SMALL-CONDUCTANCE MECHANOSENSITIVE CHANNEL"/>
    <property type="match status" value="1"/>
</dbReference>
<dbReference type="InterPro" id="IPR011066">
    <property type="entry name" value="MscS_channel_C_sf"/>
</dbReference>
<evidence type="ECO:0000256" key="1">
    <source>
        <dbReference type="ARBA" id="ARBA00004651"/>
    </source>
</evidence>
<evidence type="ECO:0000256" key="6">
    <source>
        <dbReference type="ARBA" id="ARBA00023136"/>
    </source>
</evidence>
<evidence type="ECO:0000256" key="3">
    <source>
        <dbReference type="ARBA" id="ARBA00022475"/>
    </source>
</evidence>
<dbReference type="InterPro" id="IPR049278">
    <property type="entry name" value="MS_channel_C"/>
</dbReference>
<name>A0A252F0G0_9FIRM</name>
<feature type="domain" description="Mechanosensitive ion channel MscS" evidence="8">
    <location>
        <begin position="190"/>
        <end position="258"/>
    </location>
</feature>
<gene>
    <name evidence="11" type="ORF">CBW42_13040</name>
    <name evidence="10" type="ORF">CBW42_14255</name>
</gene>
<dbReference type="AlphaFoldDB" id="A0A252F0G0"/>
<feature type="transmembrane region" description="Helical" evidence="7">
    <location>
        <begin position="169"/>
        <end position="187"/>
    </location>
</feature>
<keyword evidence="4 7" id="KW-0812">Transmembrane</keyword>
<feature type="domain" description="Mechanosensitive ion channel MscS C-terminal" evidence="9">
    <location>
        <begin position="268"/>
        <end position="358"/>
    </location>
</feature>
<keyword evidence="6 7" id="KW-0472">Membrane</keyword>
<evidence type="ECO:0008006" key="13">
    <source>
        <dbReference type="Google" id="ProtNLM"/>
    </source>
</evidence>
<dbReference type="Gene3D" id="3.30.70.100">
    <property type="match status" value="1"/>
</dbReference>
<dbReference type="InterPro" id="IPR011014">
    <property type="entry name" value="MscS_channel_TM-2"/>
</dbReference>
<dbReference type="GO" id="GO:0008381">
    <property type="term" value="F:mechanosensitive monoatomic ion channel activity"/>
    <property type="evidence" value="ECO:0007669"/>
    <property type="project" value="InterPro"/>
</dbReference>
<dbReference type="SUPFAM" id="SSF82861">
    <property type="entry name" value="Mechanosensitive channel protein MscS (YggB), transmembrane region"/>
    <property type="match status" value="1"/>
</dbReference>
<reference evidence="10 12" key="1">
    <citation type="submission" date="2017-05" db="EMBL/GenBank/DDBJ databases">
        <title>Butyricicoccus porcorum sp. nov. a butyrate-producing bacterium from the swine intestinal tract.</title>
        <authorList>
            <person name="Trachsel J."/>
            <person name="Humphrey S."/>
            <person name="Allen H.K."/>
        </authorList>
    </citation>
    <scope>NUCLEOTIDE SEQUENCE [LARGE SCALE GENOMIC DNA]</scope>
    <source>
        <strain evidence="10">BB10</strain>
    </source>
</reference>